<name>A0A424YAJ5_9FIRM</name>
<dbReference type="AlphaFoldDB" id="A0A424YAJ5"/>
<evidence type="ECO:0000313" key="1">
    <source>
        <dbReference type="EMBL" id="RQD73651.1"/>
    </source>
</evidence>
<comment type="caution">
    <text evidence="1">The sequence shown here is derived from an EMBL/GenBank/DDBJ whole genome shotgun (WGS) entry which is preliminary data.</text>
</comment>
<accession>A0A424YAJ5</accession>
<proteinExistence type="predicted"/>
<sequence length="100" mass="11887">MPGEILIWGGIYMPKKKGFGLIPKGFFSSKDKREEKEDKDDKGNRKKWSEETVAEVKEILKERDLTDEEMKYYIEKENKSKRSLATLIYGIKEQQRREKI</sequence>
<dbReference type="Proteomes" id="UP000285138">
    <property type="component" value="Unassembled WGS sequence"/>
</dbReference>
<protein>
    <submittedName>
        <fullName evidence="1">Uncharacterized protein</fullName>
    </submittedName>
</protein>
<organism evidence="1 2">
    <name type="scientific">Candidatus Syntrophonatronum acetioxidans</name>
    <dbReference type="NCBI Taxonomy" id="1795816"/>
    <lineage>
        <taxon>Bacteria</taxon>
        <taxon>Bacillati</taxon>
        <taxon>Bacillota</taxon>
        <taxon>Clostridia</taxon>
        <taxon>Eubacteriales</taxon>
        <taxon>Syntrophomonadaceae</taxon>
        <taxon>Candidatus Syntrophonatronum</taxon>
    </lineage>
</organism>
<dbReference type="EMBL" id="QZAA01000243">
    <property type="protein sequence ID" value="RQD73651.1"/>
    <property type="molecule type" value="Genomic_DNA"/>
</dbReference>
<evidence type="ECO:0000313" key="2">
    <source>
        <dbReference type="Proteomes" id="UP000285138"/>
    </source>
</evidence>
<gene>
    <name evidence="1" type="ORF">D5R97_09035</name>
</gene>
<reference evidence="1 2" key="1">
    <citation type="submission" date="2018-08" db="EMBL/GenBank/DDBJ databases">
        <title>The metabolism and importance of syntrophic acetate oxidation coupled to methane or sulfide production in haloalkaline environments.</title>
        <authorList>
            <person name="Timmers P.H.A."/>
            <person name="Vavourakis C.D."/>
            <person name="Sorokin D.Y."/>
            <person name="Sinninghe Damste J.S."/>
            <person name="Muyzer G."/>
            <person name="Stams A.J.M."/>
            <person name="Plugge C.M."/>
        </authorList>
    </citation>
    <scope>NUCLEOTIDE SEQUENCE [LARGE SCALE GENOMIC DNA]</scope>
    <source>
        <strain evidence="1">MSAO_Bac1</strain>
    </source>
</reference>